<name>A0A8T3VAA8_9EURY</name>
<dbReference type="Proteomes" id="UP000762703">
    <property type="component" value="Unassembled WGS sequence"/>
</dbReference>
<organism evidence="1 2">
    <name type="scientific">Methanobrevibacter millerae</name>
    <dbReference type="NCBI Taxonomy" id="230361"/>
    <lineage>
        <taxon>Archaea</taxon>
        <taxon>Methanobacteriati</taxon>
        <taxon>Methanobacteriota</taxon>
        <taxon>Methanomada group</taxon>
        <taxon>Methanobacteria</taxon>
        <taxon>Methanobacteriales</taxon>
        <taxon>Methanobacteriaceae</taxon>
        <taxon>Methanobrevibacter</taxon>
    </lineage>
</organism>
<dbReference type="AlphaFoldDB" id="A0A8T3VAA8"/>
<comment type="caution">
    <text evidence="1">The sequence shown here is derived from an EMBL/GenBank/DDBJ whole genome shotgun (WGS) entry which is preliminary data.</text>
</comment>
<evidence type="ECO:0000313" key="1">
    <source>
        <dbReference type="EMBL" id="MBE6504988.1"/>
    </source>
</evidence>
<proteinExistence type="predicted"/>
<reference evidence="1" key="1">
    <citation type="submission" date="2019-04" db="EMBL/GenBank/DDBJ databases">
        <title>Evolution of Biomass-Degrading Anaerobic Consortia Revealed by Metagenomics.</title>
        <authorList>
            <person name="Peng X."/>
        </authorList>
    </citation>
    <scope>NUCLEOTIDE SEQUENCE</scope>
    <source>
        <strain evidence="1">SIG12</strain>
    </source>
</reference>
<gene>
    <name evidence="1" type="ORF">E7Z73_04475</name>
</gene>
<evidence type="ECO:0000313" key="2">
    <source>
        <dbReference type="Proteomes" id="UP000762703"/>
    </source>
</evidence>
<dbReference type="EMBL" id="SUTE01000037">
    <property type="protein sequence ID" value="MBE6504988.1"/>
    <property type="molecule type" value="Genomic_DNA"/>
</dbReference>
<sequence>MPSLNNPKSHSITIEHEDSVNLKGLQMADVISWSVYQSIEHENNEYVDLIKNITVKRVFED</sequence>
<accession>A0A8T3VAA8</accession>
<protein>
    <submittedName>
        <fullName evidence="1">Uncharacterized protein</fullName>
    </submittedName>
</protein>